<keyword evidence="2 4" id="KW-0378">Hydrolase</keyword>
<dbReference type="OrthoDB" id="1334205at2759"/>
<dbReference type="InterPro" id="IPR000322">
    <property type="entry name" value="Glyco_hydro_31_TIM"/>
</dbReference>
<feature type="domain" description="Glycoside hydrolase family 31 TIM barrel" evidence="5">
    <location>
        <begin position="310"/>
        <end position="391"/>
    </location>
</feature>
<evidence type="ECO:0000259" key="5">
    <source>
        <dbReference type="Pfam" id="PF01055"/>
    </source>
</evidence>
<evidence type="ECO:0000313" key="8">
    <source>
        <dbReference type="Proteomes" id="UP000054144"/>
    </source>
</evidence>
<name>A0A0D7A5T9_9AGAR</name>
<dbReference type="GO" id="GO:0005975">
    <property type="term" value="P:carbohydrate metabolic process"/>
    <property type="evidence" value="ECO:0007669"/>
    <property type="project" value="InterPro"/>
</dbReference>
<dbReference type="Pfam" id="PF13802">
    <property type="entry name" value="Gal_mutarotas_2"/>
    <property type="match status" value="1"/>
</dbReference>
<dbReference type="Pfam" id="PF01055">
    <property type="entry name" value="Glyco_hydro_31_2nd"/>
    <property type="match status" value="1"/>
</dbReference>
<feature type="domain" description="Glycoside hydrolase family 31 N-terminal" evidence="6">
    <location>
        <begin position="108"/>
        <end position="267"/>
    </location>
</feature>
<dbReference type="Proteomes" id="UP000054144">
    <property type="component" value="Unassembled WGS sequence"/>
</dbReference>
<evidence type="ECO:0000256" key="2">
    <source>
        <dbReference type="ARBA" id="ARBA00022801"/>
    </source>
</evidence>
<evidence type="ECO:0000256" key="4">
    <source>
        <dbReference type="RuleBase" id="RU361185"/>
    </source>
</evidence>
<protein>
    <submittedName>
        <fullName evidence="7">Uncharacterized protein</fullName>
    </submittedName>
</protein>
<keyword evidence="8" id="KW-1185">Reference proteome</keyword>
<comment type="similarity">
    <text evidence="1 4">Belongs to the glycosyl hydrolase 31 family.</text>
</comment>
<gene>
    <name evidence="7" type="ORF">FISHEDRAFT_76770</name>
</gene>
<reference evidence="7 8" key="1">
    <citation type="journal article" date="2015" name="Fungal Genet. Biol.">
        <title>Evolution of novel wood decay mechanisms in Agaricales revealed by the genome sequences of Fistulina hepatica and Cylindrobasidium torrendii.</title>
        <authorList>
            <person name="Floudas D."/>
            <person name="Held B.W."/>
            <person name="Riley R."/>
            <person name="Nagy L.G."/>
            <person name="Koehler G."/>
            <person name="Ransdell A.S."/>
            <person name="Younus H."/>
            <person name="Chow J."/>
            <person name="Chiniquy J."/>
            <person name="Lipzen A."/>
            <person name="Tritt A."/>
            <person name="Sun H."/>
            <person name="Haridas S."/>
            <person name="LaButti K."/>
            <person name="Ohm R.A."/>
            <person name="Kues U."/>
            <person name="Blanchette R.A."/>
            <person name="Grigoriev I.V."/>
            <person name="Minto R.E."/>
            <person name="Hibbett D.S."/>
        </authorList>
    </citation>
    <scope>NUCLEOTIDE SEQUENCE [LARGE SCALE GENOMIC DNA]</scope>
    <source>
        <strain evidence="7 8">ATCC 64428</strain>
    </source>
</reference>
<dbReference type="InterPro" id="IPR025887">
    <property type="entry name" value="Glyco_hydro_31_N_dom"/>
</dbReference>
<dbReference type="SUPFAM" id="SSF74650">
    <property type="entry name" value="Galactose mutarotase-like"/>
    <property type="match status" value="1"/>
</dbReference>
<dbReference type="EMBL" id="KN882059">
    <property type="protein sequence ID" value="KIY45276.1"/>
    <property type="molecule type" value="Genomic_DNA"/>
</dbReference>
<evidence type="ECO:0000259" key="6">
    <source>
        <dbReference type="Pfam" id="PF13802"/>
    </source>
</evidence>
<sequence>MATPSRVAFSDLRYRLILQGDVARILRYGVTEVIRAEIIDKPIRCVAPSINRRGDILNTPTIAIGCASPSPDVLLPAAYHWKAQTKTTNGPHLETFPDVDANELSPGRQDSLMATKTDTGLKLSTNTLSATVNTRPHVFNIDIKSHGVSNPANPSSAHDQLLTQLGWRSVGYVKRGTTAGHPNATPDDPDPGERWMTLQLQLSVQFSAGEDIRARRTFGPFIKNGQTVDMWNEDGGTSSELAYKNVPFYLSSRGYGIWIPCAGRVSFEVQSERTTRVNISVPFESISAYIIHGPTPAAILGRYTLITGRPALPPPWTFSLFLSTSFTTNYSEATVDEFPSGMRERDIPVGVFHFDCFWMKGFQWCDFEFDADFFSDTRGQLARLHERGYKANPVQTCIFIP</sequence>
<dbReference type="PANTHER" id="PTHR43053:SF4">
    <property type="entry name" value="MYOGENESIS-REGULATING GLYCOSIDASE"/>
    <property type="match status" value="1"/>
</dbReference>
<dbReference type="AlphaFoldDB" id="A0A0D7A5T9"/>
<dbReference type="CDD" id="cd14752">
    <property type="entry name" value="GH31_N"/>
    <property type="match status" value="1"/>
</dbReference>
<dbReference type="Gene3D" id="2.60.40.1760">
    <property type="entry name" value="glycosyl hydrolase (family 31)"/>
    <property type="match status" value="1"/>
</dbReference>
<keyword evidence="3 4" id="KW-0326">Glycosidase</keyword>
<dbReference type="InterPro" id="IPR050985">
    <property type="entry name" value="Alpha-glycosidase_related"/>
</dbReference>
<evidence type="ECO:0000256" key="1">
    <source>
        <dbReference type="ARBA" id="ARBA00007806"/>
    </source>
</evidence>
<dbReference type="Gene3D" id="3.20.20.80">
    <property type="entry name" value="Glycosidases"/>
    <property type="match status" value="1"/>
</dbReference>
<dbReference type="SUPFAM" id="SSF51445">
    <property type="entry name" value="(Trans)glycosidases"/>
    <property type="match status" value="1"/>
</dbReference>
<evidence type="ECO:0000256" key="3">
    <source>
        <dbReference type="ARBA" id="ARBA00023295"/>
    </source>
</evidence>
<organism evidence="7 8">
    <name type="scientific">Fistulina hepatica ATCC 64428</name>
    <dbReference type="NCBI Taxonomy" id="1128425"/>
    <lineage>
        <taxon>Eukaryota</taxon>
        <taxon>Fungi</taxon>
        <taxon>Dikarya</taxon>
        <taxon>Basidiomycota</taxon>
        <taxon>Agaricomycotina</taxon>
        <taxon>Agaricomycetes</taxon>
        <taxon>Agaricomycetidae</taxon>
        <taxon>Agaricales</taxon>
        <taxon>Fistulinaceae</taxon>
        <taxon>Fistulina</taxon>
    </lineage>
</organism>
<evidence type="ECO:0000313" key="7">
    <source>
        <dbReference type="EMBL" id="KIY45276.1"/>
    </source>
</evidence>
<dbReference type="GO" id="GO:0004553">
    <property type="term" value="F:hydrolase activity, hydrolyzing O-glycosyl compounds"/>
    <property type="evidence" value="ECO:0007669"/>
    <property type="project" value="InterPro"/>
</dbReference>
<dbReference type="GO" id="GO:0030246">
    <property type="term" value="F:carbohydrate binding"/>
    <property type="evidence" value="ECO:0007669"/>
    <property type="project" value="InterPro"/>
</dbReference>
<dbReference type="PANTHER" id="PTHR43053">
    <property type="entry name" value="GLYCOSIDASE FAMILY 31"/>
    <property type="match status" value="1"/>
</dbReference>
<proteinExistence type="inferred from homology"/>
<dbReference type="InterPro" id="IPR011013">
    <property type="entry name" value="Gal_mutarotase_sf_dom"/>
</dbReference>
<accession>A0A0D7A5T9</accession>
<dbReference type="InterPro" id="IPR017853">
    <property type="entry name" value="GH"/>
</dbReference>